<comment type="caution">
    <text evidence="3">The sequence shown here is derived from an EMBL/GenBank/DDBJ whole genome shotgun (WGS) entry which is preliminary data.</text>
</comment>
<reference evidence="3" key="1">
    <citation type="submission" date="2022-11" db="EMBL/GenBank/DDBJ databases">
        <authorList>
            <person name="Hyden B.L."/>
            <person name="Feng K."/>
            <person name="Yates T."/>
            <person name="Jawdy S."/>
            <person name="Smart L.B."/>
            <person name="Muchero W."/>
        </authorList>
    </citation>
    <scope>NUCLEOTIDE SEQUENCE</scope>
    <source>
        <tissue evidence="3">Shoot tip</tissue>
    </source>
</reference>
<dbReference type="GO" id="GO:0006265">
    <property type="term" value="P:DNA topological change"/>
    <property type="evidence" value="ECO:0007669"/>
    <property type="project" value="InterPro"/>
</dbReference>
<dbReference type="SUPFAM" id="SSF56712">
    <property type="entry name" value="Prokaryotic type I DNA topoisomerase"/>
    <property type="match status" value="1"/>
</dbReference>
<dbReference type="InterPro" id="IPR023405">
    <property type="entry name" value="Topo_IA_core_domain"/>
</dbReference>
<dbReference type="Pfam" id="PF01751">
    <property type="entry name" value="Toprim"/>
    <property type="match status" value="1"/>
</dbReference>
<reference evidence="3" key="2">
    <citation type="journal article" date="2023" name="Int. J. Mol. Sci.">
        <title>De Novo Assembly and Annotation of 11 Diverse Shrub Willow (Salix) Genomes Reveals Novel Gene Organization in Sex-Linked Regions.</title>
        <authorList>
            <person name="Hyden B."/>
            <person name="Feng K."/>
            <person name="Yates T.B."/>
            <person name="Jawdy S."/>
            <person name="Cereghino C."/>
            <person name="Smart L.B."/>
            <person name="Muchero W."/>
        </authorList>
    </citation>
    <scope>NUCLEOTIDE SEQUENCE</scope>
    <source>
        <tissue evidence="3">Shoot tip</tissue>
    </source>
</reference>
<dbReference type="GO" id="GO:0006281">
    <property type="term" value="P:DNA repair"/>
    <property type="evidence" value="ECO:0007669"/>
    <property type="project" value="TreeGrafter"/>
</dbReference>
<comment type="similarity">
    <text evidence="1">Belongs to the type IA topoisomerase family.</text>
</comment>
<keyword evidence="1" id="KW-0238">DNA-binding</keyword>
<dbReference type="EC" id="5.6.2.1" evidence="1"/>
<dbReference type="PANTHER" id="PTHR11390">
    <property type="entry name" value="PROKARYOTIC DNA TOPOISOMERASE"/>
    <property type="match status" value="1"/>
</dbReference>
<comment type="catalytic activity">
    <reaction evidence="1">
        <text>ATP-independent breakage of single-stranded DNA, followed by passage and rejoining.</text>
        <dbReference type="EC" id="5.6.2.1"/>
    </reaction>
</comment>
<dbReference type="InterPro" id="IPR000380">
    <property type="entry name" value="Topo_IA"/>
</dbReference>
<evidence type="ECO:0000313" key="4">
    <source>
        <dbReference type="Proteomes" id="UP001151752"/>
    </source>
</evidence>
<dbReference type="GO" id="GO:0005634">
    <property type="term" value="C:nucleus"/>
    <property type="evidence" value="ECO:0007669"/>
    <property type="project" value="TreeGrafter"/>
</dbReference>
<dbReference type="InterPro" id="IPR006171">
    <property type="entry name" value="TOPRIM_dom"/>
</dbReference>
<dbReference type="Gene3D" id="3.40.50.140">
    <property type="match status" value="1"/>
</dbReference>
<dbReference type="GO" id="GO:0031422">
    <property type="term" value="C:RecQ family helicase-topoisomerase III complex"/>
    <property type="evidence" value="ECO:0007669"/>
    <property type="project" value="TreeGrafter"/>
</dbReference>
<dbReference type="GO" id="GO:0003677">
    <property type="term" value="F:DNA binding"/>
    <property type="evidence" value="ECO:0007669"/>
    <property type="project" value="UniProtKB-KW"/>
</dbReference>
<keyword evidence="4" id="KW-1185">Reference proteome</keyword>
<dbReference type="PROSITE" id="PS50880">
    <property type="entry name" value="TOPRIM"/>
    <property type="match status" value="1"/>
</dbReference>
<keyword evidence="1" id="KW-0799">Topoisomerase</keyword>
<evidence type="ECO:0000313" key="3">
    <source>
        <dbReference type="EMBL" id="KAJ6691347.1"/>
    </source>
</evidence>
<dbReference type="EMBL" id="JAPFFM010000018">
    <property type="protein sequence ID" value="KAJ6691347.1"/>
    <property type="molecule type" value="Genomic_DNA"/>
</dbReference>
<feature type="domain" description="Toprim" evidence="2">
    <location>
        <begin position="1"/>
        <end position="100"/>
    </location>
</feature>
<dbReference type="AlphaFoldDB" id="A0A9Q0PNM4"/>
<evidence type="ECO:0000256" key="1">
    <source>
        <dbReference type="RuleBase" id="RU362092"/>
    </source>
</evidence>
<accession>A0A9Q0PNM4</accession>
<evidence type="ECO:0000259" key="2">
    <source>
        <dbReference type="PROSITE" id="PS50880"/>
    </source>
</evidence>
<dbReference type="Proteomes" id="UP001151752">
    <property type="component" value="Chromosome 17"/>
</dbReference>
<sequence>MANNATCLSLPSPVMEVDFEDRFRKWHSCDPADLYTAPVRKHVPEDKLDIKRTLEEEARKCHWLVLWFDCDREGENIAFEVMEVCKGVNRNLTIRRARFSALIESGFQMQWALGK</sequence>
<dbReference type="GO" id="GO:0003917">
    <property type="term" value="F:DNA topoisomerase type I (single strand cut, ATP-independent) activity"/>
    <property type="evidence" value="ECO:0007669"/>
    <property type="project" value="UniProtKB-EC"/>
</dbReference>
<proteinExistence type="inferred from homology"/>
<organism evidence="3 4">
    <name type="scientific">Salix koriyanagi</name>
    <dbReference type="NCBI Taxonomy" id="2511006"/>
    <lineage>
        <taxon>Eukaryota</taxon>
        <taxon>Viridiplantae</taxon>
        <taxon>Streptophyta</taxon>
        <taxon>Embryophyta</taxon>
        <taxon>Tracheophyta</taxon>
        <taxon>Spermatophyta</taxon>
        <taxon>Magnoliopsida</taxon>
        <taxon>eudicotyledons</taxon>
        <taxon>Gunneridae</taxon>
        <taxon>Pentapetalae</taxon>
        <taxon>rosids</taxon>
        <taxon>fabids</taxon>
        <taxon>Malpighiales</taxon>
        <taxon>Salicaceae</taxon>
        <taxon>Saliceae</taxon>
        <taxon>Salix</taxon>
    </lineage>
</organism>
<dbReference type="PANTHER" id="PTHR11390:SF21">
    <property type="entry name" value="DNA TOPOISOMERASE 3-ALPHA"/>
    <property type="match status" value="1"/>
</dbReference>
<keyword evidence="1" id="KW-0413">Isomerase</keyword>
<protein>
    <recommendedName>
        <fullName evidence="1">DNA topoisomerase</fullName>
        <ecNumber evidence="1">5.6.2.1</ecNumber>
    </recommendedName>
</protein>
<gene>
    <name evidence="3" type="ORF">OIU74_015946</name>
</gene>
<dbReference type="GO" id="GO:0006310">
    <property type="term" value="P:DNA recombination"/>
    <property type="evidence" value="ECO:0007669"/>
    <property type="project" value="TreeGrafter"/>
</dbReference>
<name>A0A9Q0PNM4_9ROSI</name>
<comment type="function">
    <text evidence="1">Introduces a single-strand break via transesterification at a target site in duplex DNA. Releases the supercoiling and torsional tension of DNA introduced during the DNA replication and transcription by transiently cleaving and rejoining one strand of the DNA duplex. The scissile phosphodiester is attacked by the catalytic tyrosine of the enzyme, resulting in the formation of a DNA-(5'-phosphotyrosyl)-enzyme intermediate and the expulsion of a 3'-OH DNA strand.</text>
</comment>